<dbReference type="PANTHER" id="PTHR30055">
    <property type="entry name" value="HTH-TYPE TRANSCRIPTIONAL REGULATOR RUTR"/>
    <property type="match status" value="1"/>
</dbReference>
<evidence type="ECO:0000256" key="3">
    <source>
        <dbReference type="PROSITE-ProRule" id="PRU00335"/>
    </source>
</evidence>
<dbReference type="InterPro" id="IPR041490">
    <property type="entry name" value="KstR2_TetR_C"/>
</dbReference>
<dbReference type="InterPro" id="IPR001647">
    <property type="entry name" value="HTH_TetR"/>
</dbReference>
<sequence length="192" mass="21938">MFEVLSRREVILQEAARLFREKGYLAANLRELASRAGIQGGSIYHHFSSKQEILFQVMDDTMSDMITQLTACLEGAETPSQRLRRMMRFHIEYVVAGSDRTYITDDELRNLEPANYREVVAKRDRYQRIIEDILAAGRDREGWCVTDTKLITRAVIKICAGVATWFRTEGELTLDGIAEAYADLVCNGLLPR</sequence>
<dbReference type="PROSITE" id="PS50977">
    <property type="entry name" value="HTH_TETR_2"/>
    <property type="match status" value="1"/>
</dbReference>
<dbReference type="InterPro" id="IPR050109">
    <property type="entry name" value="HTH-type_TetR-like_transc_reg"/>
</dbReference>
<dbReference type="SUPFAM" id="SSF48498">
    <property type="entry name" value="Tetracyclin repressor-like, C-terminal domain"/>
    <property type="match status" value="1"/>
</dbReference>
<accession>A0A2K2H7F3</accession>
<proteinExistence type="predicted"/>
<reference evidence="5 6" key="1">
    <citation type="journal article" date="2018" name="Genome Announc.">
        <title>Genome Sequence of Geothermobacter sp. HR-1 Iron Reducer from the Loihi Seamount.</title>
        <authorList>
            <person name="Smith H."/>
            <person name="Abuyen K."/>
            <person name="Tremblay J."/>
            <person name="Savalia P."/>
            <person name="Perez-Rodriguez I."/>
            <person name="Emerson D."/>
            <person name="Tully B."/>
            <person name="Amend J."/>
        </authorList>
    </citation>
    <scope>NUCLEOTIDE SEQUENCE [LARGE SCALE GENOMIC DNA]</scope>
    <source>
        <strain evidence="5 6">HR-1</strain>
    </source>
</reference>
<comment type="caution">
    <text evidence="5">The sequence shown here is derived from an EMBL/GenBank/DDBJ whole genome shotgun (WGS) entry which is preliminary data.</text>
</comment>
<dbReference type="GO" id="GO:0000976">
    <property type="term" value="F:transcription cis-regulatory region binding"/>
    <property type="evidence" value="ECO:0007669"/>
    <property type="project" value="TreeGrafter"/>
</dbReference>
<name>A0A2K2H7F3_9BACT</name>
<evidence type="ECO:0000313" key="6">
    <source>
        <dbReference type="Proteomes" id="UP000236340"/>
    </source>
</evidence>
<dbReference type="RefSeq" id="WP_103116218.1">
    <property type="nucleotide sequence ID" value="NZ_PPFX01000035.1"/>
</dbReference>
<evidence type="ECO:0000259" key="4">
    <source>
        <dbReference type="PROSITE" id="PS50977"/>
    </source>
</evidence>
<dbReference type="EMBL" id="PPFX01000035">
    <property type="protein sequence ID" value="PNU19246.1"/>
    <property type="molecule type" value="Genomic_DNA"/>
</dbReference>
<dbReference type="OrthoDB" id="9793734at2"/>
<dbReference type="PANTHER" id="PTHR30055:SF183">
    <property type="entry name" value="NUCLEOID OCCLUSION FACTOR SLMA"/>
    <property type="match status" value="1"/>
</dbReference>
<keyword evidence="1" id="KW-0175">Coiled coil</keyword>
<dbReference type="Gene3D" id="1.10.357.10">
    <property type="entry name" value="Tetracycline Repressor, domain 2"/>
    <property type="match status" value="1"/>
</dbReference>
<dbReference type="Gene3D" id="1.10.10.60">
    <property type="entry name" value="Homeodomain-like"/>
    <property type="match status" value="1"/>
</dbReference>
<dbReference type="InterPro" id="IPR036271">
    <property type="entry name" value="Tet_transcr_reg_TetR-rel_C_sf"/>
</dbReference>
<evidence type="ECO:0000313" key="5">
    <source>
        <dbReference type="EMBL" id="PNU19246.1"/>
    </source>
</evidence>
<gene>
    <name evidence="5" type="ORF">C2E25_13295</name>
</gene>
<protein>
    <recommendedName>
        <fullName evidence="4">HTH tetR-type domain-containing protein</fullName>
    </recommendedName>
</protein>
<dbReference type="AlphaFoldDB" id="A0A2K2H7F3"/>
<organism evidence="5 6">
    <name type="scientific">Geothermobacter hydrogeniphilus</name>
    <dbReference type="NCBI Taxonomy" id="1969733"/>
    <lineage>
        <taxon>Bacteria</taxon>
        <taxon>Pseudomonadati</taxon>
        <taxon>Thermodesulfobacteriota</taxon>
        <taxon>Desulfuromonadia</taxon>
        <taxon>Desulfuromonadales</taxon>
        <taxon>Geothermobacteraceae</taxon>
        <taxon>Geothermobacter</taxon>
    </lineage>
</organism>
<feature type="DNA-binding region" description="H-T-H motif" evidence="3">
    <location>
        <begin position="28"/>
        <end position="47"/>
    </location>
</feature>
<dbReference type="InterPro" id="IPR009057">
    <property type="entry name" value="Homeodomain-like_sf"/>
</dbReference>
<dbReference type="SUPFAM" id="SSF46689">
    <property type="entry name" value="Homeodomain-like"/>
    <property type="match status" value="1"/>
</dbReference>
<dbReference type="Pfam" id="PF17932">
    <property type="entry name" value="TetR_C_24"/>
    <property type="match status" value="1"/>
</dbReference>
<keyword evidence="2 3" id="KW-0238">DNA-binding</keyword>
<dbReference type="PRINTS" id="PR00455">
    <property type="entry name" value="HTHTETR"/>
</dbReference>
<dbReference type="GO" id="GO:0003700">
    <property type="term" value="F:DNA-binding transcription factor activity"/>
    <property type="evidence" value="ECO:0007669"/>
    <property type="project" value="TreeGrafter"/>
</dbReference>
<evidence type="ECO:0000256" key="1">
    <source>
        <dbReference type="ARBA" id="ARBA00023054"/>
    </source>
</evidence>
<dbReference type="Pfam" id="PF00440">
    <property type="entry name" value="TetR_N"/>
    <property type="match status" value="1"/>
</dbReference>
<dbReference type="Proteomes" id="UP000236340">
    <property type="component" value="Unassembled WGS sequence"/>
</dbReference>
<evidence type="ECO:0000256" key="2">
    <source>
        <dbReference type="ARBA" id="ARBA00023125"/>
    </source>
</evidence>
<feature type="domain" description="HTH tetR-type" evidence="4">
    <location>
        <begin position="5"/>
        <end position="65"/>
    </location>
</feature>